<evidence type="ECO:0000313" key="2">
    <source>
        <dbReference type="Proteomes" id="UP000036122"/>
    </source>
</evidence>
<sequence length="38" mass="4207">MSAGCRDPVLMSSENIMISIEDLEKLPPEVIESIKETT</sequence>
<dbReference type="Proteomes" id="UP000036122">
    <property type="component" value="Unassembled WGS sequence"/>
</dbReference>
<name>A0A0J1A955_ACIBA</name>
<gene>
    <name evidence="1" type="ORF">T630_2400</name>
</gene>
<evidence type="ECO:0000313" key="1">
    <source>
        <dbReference type="EMBL" id="KLT90999.1"/>
    </source>
</evidence>
<accession>A0A0J1A955</accession>
<dbReference type="AlphaFoldDB" id="A0A0J1A955"/>
<proteinExistence type="predicted"/>
<protein>
    <submittedName>
        <fullName evidence="1">Uncharacterized protein</fullName>
    </submittedName>
</protein>
<organism evidence="1 2">
    <name type="scientific">Acinetobacter baumannii MRSN 3527</name>
    <dbReference type="NCBI Taxonomy" id="1409923"/>
    <lineage>
        <taxon>Bacteria</taxon>
        <taxon>Pseudomonadati</taxon>
        <taxon>Pseudomonadota</taxon>
        <taxon>Gammaproteobacteria</taxon>
        <taxon>Moraxellales</taxon>
        <taxon>Moraxellaceae</taxon>
        <taxon>Acinetobacter</taxon>
        <taxon>Acinetobacter calcoaceticus/baumannii complex</taxon>
    </lineage>
</organism>
<comment type="caution">
    <text evidence="1">The sequence shown here is derived from an EMBL/GenBank/DDBJ whole genome shotgun (WGS) entry which is preliminary data.</text>
</comment>
<reference evidence="1 2" key="1">
    <citation type="submission" date="2014-07" db="EMBL/GenBank/DDBJ databases">
        <authorList>
            <person name="Harkins D.M."/>
            <person name="Lesho E."/>
            <person name="Waterman P.E."/>
            <person name="Chan A."/>
            <person name="Fouts D.E."/>
        </authorList>
    </citation>
    <scope>NUCLEOTIDE SEQUENCE [LARGE SCALE GENOMIC DNA]</scope>
    <source>
        <strain evidence="1 2">MRSN 3527</strain>
    </source>
</reference>
<dbReference type="PATRIC" id="fig|1409923.3.peg.560"/>
<dbReference type="EMBL" id="JPHZ01000007">
    <property type="protein sequence ID" value="KLT90999.1"/>
    <property type="molecule type" value="Genomic_DNA"/>
</dbReference>